<dbReference type="InterPro" id="IPR029058">
    <property type="entry name" value="AB_hydrolase_fold"/>
</dbReference>
<dbReference type="Proteomes" id="UP000018851">
    <property type="component" value="Chromosome"/>
</dbReference>
<dbReference type="KEGG" id="ssan:NX02_06750"/>
<dbReference type="OrthoDB" id="63241at2"/>
<organism evidence="3 4">
    <name type="scientific">Sphingomonas sanxanigenens DSM 19645 = NX02</name>
    <dbReference type="NCBI Taxonomy" id="1123269"/>
    <lineage>
        <taxon>Bacteria</taxon>
        <taxon>Pseudomonadati</taxon>
        <taxon>Pseudomonadota</taxon>
        <taxon>Alphaproteobacteria</taxon>
        <taxon>Sphingomonadales</taxon>
        <taxon>Sphingomonadaceae</taxon>
        <taxon>Sphingomonas</taxon>
    </lineage>
</organism>
<sequence length="274" mass="29453">MRLRRLALALLLLATACDDPQPQETARRIIGAHFVEPVLIRADDGVIVHGLDYRTSRPRGVVLLFHQAGSSKAEYNEIAAKLIDRGFNALAIDQRSGGNLFGINETVQALGRSTDYAAARPDLDAAFAWARGEKLPIILWGSSYSAGMVFELAADHPGEIAAVLAFSPGEYREGGTSVATAAGKVDVPIYVTAEKTPEEARGAKAILAASPSKDKVYATPRKTGIHGSSTLIMARNPEGAADNWKSVDEFLDRIVPPLPEEEEEDAAKPEPARR</sequence>
<dbReference type="STRING" id="1123269.NX02_06750"/>
<feature type="domain" description="Serine aminopeptidase S33" evidence="2">
    <location>
        <begin position="57"/>
        <end position="169"/>
    </location>
</feature>
<evidence type="ECO:0000313" key="3">
    <source>
        <dbReference type="EMBL" id="AHE53080.1"/>
    </source>
</evidence>
<dbReference type="RefSeq" id="WP_025291354.1">
    <property type="nucleotide sequence ID" value="NZ_CP006644.1"/>
</dbReference>
<gene>
    <name evidence="3" type="ORF">NX02_06750</name>
</gene>
<dbReference type="HOGENOM" id="CLU_093477_0_0_5"/>
<dbReference type="PATRIC" id="fig|1123269.5.peg.1308"/>
<reference evidence="3 4" key="1">
    <citation type="submission" date="2013-07" db="EMBL/GenBank/DDBJ databases">
        <title>Completed genome of Sphingomonas sanxanigenens NX02.</title>
        <authorList>
            <person name="Ma T."/>
            <person name="Huang H."/>
            <person name="Wu M."/>
            <person name="Li X."/>
            <person name="Li G."/>
        </authorList>
    </citation>
    <scope>NUCLEOTIDE SEQUENCE [LARGE SCALE GENOMIC DNA]</scope>
    <source>
        <strain evidence="3 4">NX02</strain>
    </source>
</reference>
<keyword evidence="4" id="KW-1185">Reference proteome</keyword>
<dbReference type="EMBL" id="CP006644">
    <property type="protein sequence ID" value="AHE53080.1"/>
    <property type="molecule type" value="Genomic_DNA"/>
</dbReference>
<dbReference type="eggNOG" id="COG1073">
    <property type="taxonomic scope" value="Bacteria"/>
</dbReference>
<feature type="region of interest" description="Disordered" evidence="1">
    <location>
        <begin position="255"/>
        <end position="274"/>
    </location>
</feature>
<dbReference type="PANTHER" id="PTHR22946">
    <property type="entry name" value="DIENELACTONE HYDROLASE DOMAIN-CONTAINING PROTEIN-RELATED"/>
    <property type="match status" value="1"/>
</dbReference>
<evidence type="ECO:0000259" key="2">
    <source>
        <dbReference type="Pfam" id="PF12146"/>
    </source>
</evidence>
<dbReference type="Pfam" id="PF12146">
    <property type="entry name" value="Hydrolase_4"/>
    <property type="match status" value="1"/>
</dbReference>
<dbReference type="AlphaFoldDB" id="W0ABP4"/>
<name>W0ABP4_9SPHN</name>
<dbReference type="InterPro" id="IPR022742">
    <property type="entry name" value="Hydrolase_4"/>
</dbReference>
<dbReference type="SUPFAM" id="SSF53474">
    <property type="entry name" value="alpha/beta-Hydrolases"/>
    <property type="match status" value="1"/>
</dbReference>
<protein>
    <recommendedName>
        <fullName evidence="2">Serine aminopeptidase S33 domain-containing protein</fullName>
    </recommendedName>
</protein>
<evidence type="ECO:0000313" key="4">
    <source>
        <dbReference type="Proteomes" id="UP000018851"/>
    </source>
</evidence>
<proteinExistence type="predicted"/>
<dbReference type="InterPro" id="IPR050261">
    <property type="entry name" value="FrsA_esterase"/>
</dbReference>
<dbReference type="PROSITE" id="PS51257">
    <property type="entry name" value="PROKAR_LIPOPROTEIN"/>
    <property type="match status" value="1"/>
</dbReference>
<evidence type="ECO:0000256" key="1">
    <source>
        <dbReference type="SAM" id="MobiDB-lite"/>
    </source>
</evidence>
<accession>W0ABP4</accession>
<dbReference type="Gene3D" id="3.40.50.1820">
    <property type="entry name" value="alpha/beta hydrolase"/>
    <property type="match status" value="1"/>
</dbReference>